<sequence>MASIKLIEPKKKPRYYQITANVLVNGKIERRYGRFDFDPTELKNARARNAAANAAAAEFERQEQEKADKEASNAGKTFAVVAQEYIESKKARLAPSARLEGDYDSHRNKANTTRGKENYLRKIHQFPEFAQKPVGSIKKVDCDWVLEQIEIGGARSRTHAVINQRGLEMKKESCPKLAKRCDCGAKTIEKAFRSEVVDIKTAEQVAIALGCKVDDAFDVEIIAKPMTRKSMREYALFIRSTLEYADENYGVKNPMHKIPALGSRSRSVDTIKKHQIKQLQDTLKESSMLEQVIVLSLLNSGVRRGELAGLTWKDVNFEECTIHISKSLLVFKDYGYQLTTTKESNIRDVDVAPEYMDFLKEYYKYWKSQKKLMGGSWQKSLDKKSSKYAPSLLALRGTDFVICNDHGFPINPDSYGALVRRIGQRAGIEGLHPHMFRHTFVSILLSNPEIGVATVAAEAGHAQPSTTLAIYTQVYDKRRKEIRNQMSKELYE</sequence>
<dbReference type="GO" id="GO:0003677">
    <property type="term" value="F:DNA binding"/>
    <property type="evidence" value="ECO:0007669"/>
    <property type="project" value="UniProtKB-KW"/>
</dbReference>
<dbReference type="CDD" id="cd01189">
    <property type="entry name" value="INT_ICEBs1_C_like"/>
    <property type="match status" value="1"/>
</dbReference>
<dbReference type="AlphaFoldDB" id="A0A2A6ZC24"/>
<evidence type="ECO:0000313" key="7">
    <source>
        <dbReference type="Proteomes" id="UP000220752"/>
    </source>
</evidence>
<keyword evidence="2" id="KW-0238">DNA-binding</keyword>
<evidence type="ECO:0000313" key="6">
    <source>
        <dbReference type="EMBL" id="PDX58906.1"/>
    </source>
</evidence>
<gene>
    <name evidence="6" type="ORF">CGS46_05255</name>
</gene>
<dbReference type="PANTHER" id="PTHR30349:SF41">
    <property type="entry name" value="INTEGRASE_RECOMBINASE PROTEIN MJ0367-RELATED"/>
    <property type="match status" value="1"/>
</dbReference>
<organism evidence="6 7">
    <name type="scientific">Faecalibacterium langellae</name>
    <dbReference type="NCBI Taxonomy" id="3435293"/>
    <lineage>
        <taxon>Bacteria</taxon>
        <taxon>Bacillati</taxon>
        <taxon>Bacillota</taxon>
        <taxon>Clostridia</taxon>
        <taxon>Eubacteriales</taxon>
        <taxon>Oscillospiraceae</taxon>
        <taxon>Faecalibacterium</taxon>
    </lineage>
</organism>
<evidence type="ECO:0000256" key="1">
    <source>
        <dbReference type="ARBA" id="ARBA00008857"/>
    </source>
</evidence>
<protein>
    <submittedName>
        <fullName evidence="6">Site-specific integrase</fullName>
    </submittedName>
</protein>
<proteinExistence type="inferred from homology"/>
<name>A0A2A6ZC24_9FIRM</name>
<dbReference type="Gene3D" id="1.10.443.10">
    <property type="entry name" value="Intergrase catalytic core"/>
    <property type="match status" value="1"/>
</dbReference>
<dbReference type="GO" id="GO:0006310">
    <property type="term" value="P:DNA recombination"/>
    <property type="evidence" value="ECO:0007669"/>
    <property type="project" value="UniProtKB-KW"/>
</dbReference>
<evidence type="ECO:0000256" key="4">
    <source>
        <dbReference type="SAM" id="Coils"/>
    </source>
</evidence>
<dbReference type="Pfam" id="PF00589">
    <property type="entry name" value="Phage_integrase"/>
    <property type="match status" value="1"/>
</dbReference>
<dbReference type="SUPFAM" id="SSF56349">
    <property type="entry name" value="DNA breaking-rejoining enzymes"/>
    <property type="match status" value="1"/>
</dbReference>
<dbReference type="PROSITE" id="PS51898">
    <property type="entry name" value="TYR_RECOMBINASE"/>
    <property type="match status" value="1"/>
</dbReference>
<evidence type="ECO:0000256" key="2">
    <source>
        <dbReference type="ARBA" id="ARBA00023125"/>
    </source>
</evidence>
<comment type="similarity">
    <text evidence="1">Belongs to the 'phage' integrase family.</text>
</comment>
<dbReference type="PANTHER" id="PTHR30349">
    <property type="entry name" value="PHAGE INTEGRASE-RELATED"/>
    <property type="match status" value="1"/>
</dbReference>
<evidence type="ECO:0000259" key="5">
    <source>
        <dbReference type="PROSITE" id="PS51898"/>
    </source>
</evidence>
<comment type="caution">
    <text evidence="6">The sequence shown here is derived from an EMBL/GenBank/DDBJ whole genome shotgun (WGS) entry which is preliminary data.</text>
</comment>
<dbReference type="InterPro" id="IPR013762">
    <property type="entry name" value="Integrase-like_cat_sf"/>
</dbReference>
<dbReference type="InterPro" id="IPR010998">
    <property type="entry name" value="Integrase_recombinase_N"/>
</dbReference>
<keyword evidence="4" id="KW-0175">Coiled coil</keyword>
<reference evidence="6 7" key="1">
    <citation type="journal article" date="2017" name="Front. Microbiol.">
        <title>New Insights into the Diversity of the Genus Faecalibacterium.</title>
        <authorList>
            <person name="Benevides L."/>
            <person name="Burman S."/>
            <person name="Martin R."/>
            <person name="Robert V."/>
            <person name="Thomas M."/>
            <person name="Miquel S."/>
            <person name="Chain F."/>
            <person name="Sokol H."/>
            <person name="Bermudez-Humaran L.G."/>
            <person name="Morrison M."/>
            <person name="Langella P."/>
            <person name="Azevedo V.A."/>
            <person name="Chatel J.M."/>
            <person name="Soares S."/>
        </authorList>
    </citation>
    <scope>NUCLEOTIDE SEQUENCE [LARGE SCALE GENOMIC DNA]</scope>
    <source>
        <strain evidence="7">CNCM I-4540</strain>
    </source>
</reference>
<dbReference type="InterPro" id="IPR011010">
    <property type="entry name" value="DNA_brk_join_enz"/>
</dbReference>
<dbReference type="Gene3D" id="1.10.150.130">
    <property type="match status" value="1"/>
</dbReference>
<feature type="coiled-coil region" evidence="4">
    <location>
        <begin position="42"/>
        <end position="72"/>
    </location>
</feature>
<dbReference type="EMBL" id="NMTQ01000021">
    <property type="protein sequence ID" value="PDX58906.1"/>
    <property type="molecule type" value="Genomic_DNA"/>
</dbReference>
<keyword evidence="7" id="KW-1185">Reference proteome</keyword>
<keyword evidence="3" id="KW-0233">DNA recombination</keyword>
<dbReference type="InterPro" id="IPR002104">
    <property type="entry name" value="Integrase_catalytic"/>
</dbReference>
<evidence type="ECO:0000256" key="3">
    <source>
        <dbReference type="ARBA" id="ARBA00023172"/>
    </source>
</evidence>
<accession>A0A2A6ZC24</accession>
<dbReference type="Proteomes" id="UP000220752">
    <property type="component" value="Unassembled WGS sequence"/>
</dbReference>
<feature type="domain" description="Tyr recombinase" evidence="5">
    <location>
        <begin position="266"/>
        <end position="484"/>
    </location>
</feature>
<dbReference type="InterPro" id="IPR050090">
    <property type="entry name" value="Tyrosine_recombinase_XerCD"/>
</dbReference>
<dbReference type="GO" id="GO:0015074">
    <property type="term" value="P:DNA integration"/>
    <property type="evidence" value="ECO:0007669"/>
    <property type="project" value="InterPro"/>
</dbReference>